<dbReference type="InterPro" id="IPR000160">
    <property type="entry name" value="GGDEF_dom"/>
</dbReference>
<keyword evidence="1" id="KW-0472">Membrane</keyword>
<feature type="transmembrane region" description="Helical" evidence="1">
    <location>
        <begin position="276"/>
        <end position="297"/>
    </location>
</feature>
<evidence type="ECO:0000313" key="4">
    <source>
        <dbReference type="Proteomes" id="UP000181899"/>
    </source>
</evidence>
<dbReference type="Proteomes" id="UP000181899">
    <property type="component" value="Unassembled WGS sequence"/>
</dbReference>
<feature type="transmembrane region" description="Helical" evidence="1">
    <location>
        <begin position="371"/>
        <end position="392"/>
    </location>
</feature>
<dbReference type="PANTHER" id="PTHR45138">
    <property type="entry name" value="REGULATORY COMPONENTS OF SENSORY TRANSDUCTION SYSTEM"/>
    <property type="match status" value="1"/>
</dbReference>
<keyword evidence="1" id="KW-0812">Transmembrane</keyword>
<dbReference type="EMBL" id="FOVK01000016">
    <property type="protein sequence ID" value="SFO10422.1"/>
    <property type="molecule type" value="Genomic_DNA"/>
</dbReference>
<feature type="transmembrane region" description="Helical" evidence="1">
    <location>
        <begin position="398"/>
        <end position="418"/>
    </location>
</feature>
<protein>
    <submittedName>
        <fullName evidence="3">Diguanylate cyclase (GGDEF) domain-containing protein</fullName>
    </submittedName>
</protein>
<sequence>MEGFFFVDTKSNVLYNETNSTLNILILFIHFILRSKRQVLSMSKARRNRRILFFFLLTFLVGIIYLALTLPSEDYGLVKRNLIDLNEGWRVEYEDTVLQEVTFPRELQLKENTRYTAARTLPTLPSDSAMLRVRSSMQDIIVYIDGVEIFRDVKGVGGRLTVPDASLWHFLSIPEGSSGKEIRLEMVSPTRAFSGTLNEVYAGEGIDLISQVVRENALKIILSILFLILGIFMLILSAFVKNLEDNRLIYLGGFAVLFSVWLFGESKVLQLFTGNRFLIGGISYMAIPLIAISYVFFLKESVFQKYQSVMVGVAFVFFVNLVGNVLLQVFGIQNFISSMALTVVLVSFMIVGSMVLMVIEWKMDGNLQARTMILSSFIPAVFLLAEVSTFLLGRYEMTGSLTGIGILLFFLQISYFTFRSVDKAIQSERESEFLKRMAYVDILTGMGNRAAFEKYVDGLRKKHSGKQFRLAMMDINNLKYINDHFGHKEGDAAIKKCAKAMKKYLLPYGDCFRLGGDEFAAILYDLDEETYAHLIRCMREEIHAVEDKHPYRVDIAVGSNVYQEDRFTDFGTFIHETDLRMYENKRMAKENQLEAMS</sequence>
<name>A0A1I5EFV1_9CLOT</name>
<feature type="transmembrane region" description="Helical" evidence="1">
    <location>
        <begin position="220"/>
        <end position="240"/>
    </location>
</feature>
<dbReference type="PROSITE" id="PS50887">
    <property type="entry name" value="GGDEF"/>
    <property type="match status" value="1"/>
</dbReference>
<feature type="transmembrane region" description="Helical" evidence="1">
    <location>
        <begin position="336"/>
        <end position="359"/>
    </location>
</feature>
<evidence type="ECO:0000259" key="2">
    <source>
        <dbReference type="PROSITE" id="PS50887"/>
    </source>
</evidence>
<feature type="transmembrane region" description="Helical" evidence="1">
    <location>
        <begin position="20"/>
        <end position="39"/>
    </location>
</feature>
<accession>A0A1I5EFV1</accession>
<proteinExistence type="predicted"/>
<dbReference type="PANTHER" id="PTHR45138:SF9">
    <property type="entry name" value="DIGUANYLATE CYCLASE DGCM-RELATED"/>
    <property type="match status" value="1"/>
</dbReference>
<dbReference type="CDD" id="cd01949">
    <property type="entry name" value="GGDEF"/>
    <property type="match status" value="1"/>
</dbReference>
<feature type="transmembrane region" description="Helical" evidence="1">
    <location>
        <begin position="309"/>
        <end position="330"/>
    </location>
</feature>
<dbReference type="AlphaFoldDB" id="A0A1I5EFV1"/>
<evidence type="ECO:0000256" key="1">
    <source>
        <dbReference type="SAM" id="Phobius"/>
    </source>
</evidence>
<feature type="transmembrane region" description="Helical" evidence="1">
    <location>
        <begin position="247"/>
        <end position="264"/>
    </location>
</feature>
<reference evidence="3 4" key="1">
    <citation type="submission" date="2016-10" db="EMBL/GenBank/DDBJ databases">
        <authorList>
            <person name="de Groot N.N."/>
        </authorList>
    </citation>
    <scope>NUCLEOTIDE SEQUENCE [LARGE SCALE GENOMIC DNA]</scope>
    <source>
        <strain evidence="3 4">ML2</strain>
    </source>
</reference>
<dbReference type="NCBIfam" id="TIGR00254">
    <property type="entry name" value="GGDEF"/>
    <property type="match status" value="1"/>
</dbReference>
<dbReference type="SUPFAM" id="SSF55073">
    <property type="entry name" value="Nucleotide cyclase"/>
    <property type="match status" value="1"/>
</dbReference>
<keyword evidence="1" id="KW-1133">Transmembrane helix</keyword>
<dbReference type="eggNOG" id="COG2199">
    <property type="taxonomic scope" value="Bacteria"/>
</dbReference>
<feature type="domain" description="GGDEF" evidence="2">
    <location>
        <begin position="466"/>
        <end position="597"/>
    </location>
</feature>
<dbReference type="InterPro" id="IPR050469">
    <property type="entry name" value="Diguanylate_Cyclase"/>
</dbReference>
<evidence type="ECO:0000313" key="3">
    <source>
        <dbReference type="EMBL" id="SFO10422.1"/>
    </source>
</evidence>
<organism evidence="3 4">
    <name type="scientific">Proteiniclasticum ruminis</name>
    <dbReference type="NCBI Taxonomy" id="398199"/>
    <lineage>
        <taxon>Bacteria</taxon>
        <taxon>Bacillati</taxon>
        <taxon>Bacillota</taxon>
        <taxon>Clostridia</taxon>
        <taxon>Eubacteriales</taxon>
        <taxon>Clostridiaceae</taxon>
        <taxon>Proteiniclasticum</taxon>
    </lineage>
</organism>
<dbReference type="SMART" id="SM00267">
    <property type="entry name" value="GGDEF"/>
    <property type="match status" value="1"/>
</dbReference>
<feature type="transmembrane region" description="Helical" evidence="1">
    <location>
        <begin position="51"/>
        <end position="70"/>
    </location>
</feature>
<gene>
    <name evidence="3" type="ORF">SAMN04488695_11622</name>
</gene>
<dbReference type="InterPro" id="IPR029787">
    <property type="entry name" value="Nucleotide_cyclase"/>
</dbReference>
<dbReference type="OrthoDB" id="9804955at2"/>
<dbReference type="GO" id="GO:0052621">
    <property type="term" value="F:diguanylate cyclase activity"/>
    <property type="evidence" value="ECO:0007669"/>
    <property type="project" value="TreeGrafter"/>
</dbReference>
<keyword evidence="4" id="KW-1185">Reference proteome</keyword>
<dbReference type="InterPro" id="IPR043128">
    <property type="entry name" value="Rev_trsase/Diguanyl_cyclase"/>
</dbReference>
<dbReference type="STRING" id="398199.SAMN05421804_10938"/>
<dbReference type="Pfam" id="PF00990">
    <property type="entry name" value="GGDEF"/>
    <property type="match status" value="1"/>
</dbReference>
<dbReference type="Gene3D" id="3.30.70.270">
    <property type="match status" value="1"/>
</dbReference>